<evidence type="ECO:0000256" key="8">
    <source>
        <dbReference type="SAM" id="SignalP"/>
    </source>
</evidence>
<proteinExistence type="inferred from homology"/>
<dbReference type="GO" id="GO:0031175">
    <property type="term" value="P:neuron projection development"/>
    <property type="evidence" value="ECO:0007669"/>
    <property type="project" value="TreeGrafter"/>
</dbReference>
<evidence type="ECO:0000256" key="5">
    <source>
        <dbReference type="ARBA" id="ARBA00022729"/>
    </source>
</evidence>
<dbReference type="Gene3D" id="1.10.225.10">
    <property type="entry name" value="Saposin-like"/>
    <property type="match status" value="1"/>
</dbReference>
<dbReference type="SUPFAM" id="SSF68906">
    <property type="entry name" value="SAP domain"/>
    <property type="match status" value="1"/>
</dbReference>
<sequence>MNNIHILLVCVFFLINALQAQARTFTEEDCPVCVATIDKFSKTLEGETNLKNIENQFRKYCLSTKNDKEKRLCYYLGGLEDSATGILSEMSKPLSWSMPALKVCERLKKMDAQVCDIKYEKEIDWKTVNLKKMKVKDLKKILDNWEEICDGCLEKTDFIKRIEELKPAYVKEEL</sequence>
<keyword evidence="6" id="KW-1015">Disulfide bond</keyword>
<evidence type="ECO:0000259" key="9">
    <source>
        <dbReference type="Pfam" id="PF10208"/>
    </source>
</evidence>
<evidence type="ECO:0000256" key="2">
    <source>
        <dbReference type="ARBA" id="ARBA00005617"/>
    </source>
</evidence>
<feature type="domain" description="ARMET C-terminal" evidence="9">
    <location>
        <begin position="127"/>
        <end position="169"/>
    </location>
</feature>
<dbReference type="InterPro" id="IPR019345">
    <property type="entry name" value="ARMET_C"/>
</dbReference>
<dbReference type="Proteomes" id="UP000325440">
    <property type="component" value="Unassembled WGS sequence"/>
</dbReference>
<gene>
    <name evidence="11" type="ORF">CINCED_3A001454</name>
</gene>
<comment type="similarity">
    <text evidence="2">Belongs to the ARMET family.</text>
</comment>
<accession>A0A5E4MMV2</accession>
<evidence type="ECO:0000256" key="6">
    <source>
        <dbReference type="ARBA" id="ARBA00023157"/>
    </source>
</evidence>
<dbReference type="FunFam" id="1.10.225.10:FF:000003">
    <property type="entry name" value="Mesencephalic astrocyte-derived neurotrophic factor"/>
    <property type="match status" value="1"/>
</dbReference>
<dbReference type="PANTHER" id="PTHR12990:SF5">
    <property type="entry name" value="MESENCEPHALIC ASTROCYTE-DERIVED NEUROTROPHIC FACTOR HOMOLOG"/>
    <property type="match status" value="1"/>
</dbReference>
<evidence type="ECO:0000313" key="11">
    <source>
        <dbReference type="EMBL" id="VVC32748.1"/>
    </source>
</evidence>
<comment type="subcellular location">
    <subcellularLocation>
        <location evidence="1">Secreted</location>
    </subcellularLocation>
</comment>
<keyword evidence="12" id="KW-1185">Reference proteome</keyword>
<reference evidence="11 12" key="1">
    <citation type="submission" date="2019-08" db="EMBL/GenBank/DDBJ databases">
        <authorList>
            <person name="Alioto T."/>
            <person name="Alioto T."/>
            <person name="Gomez Garrido J."/>
        </authorList>
    </citation>
    <scope>NUCLEOTIDE SEQUENCE [LARGE SCALE GENOMIC DNA]</scope>
</reference>
<evidence type="ECO:0000256" key="3">
    <source>
        <dbReference type="ARBA" id="ARBA00014267"/>
    </source>
</evidence>
<evidence type="ECO:0000256" key="7">
    <source>
        <dbReference type="ARBA" id="ARBA00032923"/>
    </source>
</evidence>
<dbReference type="Pfam" id="PF20145">
    <property type="entry name" value="ARMET_N"/>
    <property type="match status" value="1"/>
</dbReference>
<dbReference type="PANTHER" id="PTHR12990">
    <property type="entry name" value="ARMET-LIKE PROTEIN"/>
    <property type="match status" value="1"/>
</dbReference>
<keyword evidence="5 8" id="KW-0732">Signal</keyword>
<keyword evidence="4" id="KW-0964">Secreted</keyword>
<name>A0A5E4MMV2_9HEMI</name>
<feature type="domain" description="ARMET N-terminal" evidence="10">
    <location>
        <begin position="29"/>
        <end position="123"/>
    </location>
</feature>
<dbReference type="Pfam" id="PF10208">
    <property type="entry name" value="ARMET_C"/>
    <property type="match status" value="1"/>
</dbReference>
<feature type="chain" id="PRO_5022678261" description="Mesencephalic astrocyte-derived neurotrophic factor homolog" evidence="8">
    <location>
        <begin position="23"/>
        <end position="174"/>
    </location>
</feature>
<dbReference type="OrthoDB" id="5597848at2759"/>
<dbReference type="GO" id="GO:0005615">
    <property type="term" value="C:extracellular space"/>
    <property type="evidence" value="ECO:0007669"/>
    <property type="project" value="TreeGrafter"/>
</dbReference>
<evidence type="ECO:0000256" key="4">
    <source>
        <dbReference type="ARBA" id="ARBA00022525"/>
    </source>
</evidence>
<feature type="signal peptide" evidence="8">
    <location>
        <begin position="1"/>
        <end position="22"/>
    </location>
</feature>
<dbReference type="GO" id="GO:0071542">
    <property type="term" value="P:dopaminergic neuron differentiation"/>
    <property type="evidence" value="ECO:0007669"/>
    <property type="project" value="TreeGrafter"/>
</dbReference>
<evidence type="ECO:0000313" key="12">
    <source>
        <dbReference type="Proteomes" id="UP000325440"/>
    </source>
</evidence>
<evidence type="ECO:0000259" key="10">
    <source>
        <dbReference type="Pfam" id="PF20145"/>
    </source>
</evidence>
<dbReference type="AlphaFoldDB" id="A0A5E4MMV2"/>
<dbReference type="GO" id="GO:0005783">
    <property type="term" value="C:endoplasmic reticulum"/>
    <property type="evidence" value="ECO:0007669"/>
    <property type="project" value="TreeGrafter"/>
</dbReference>
<organism evidence="11 12">
    <name type="scientific">Cinara cedri</name>
    <dbReference type="NCBI Taxonomy" id="506608"/>
    <lineage>
        <taxon>Eukaryota</taxon>
        <taxon>Metazoa</taxon>
        <taxon>Ecdysozoa</taxon>
        <taxon>Arthropoda</taxon>
        <taxon>Hexapoda</taxon>
        <taxon>Insecta</taxon>
        <taxon>Pterygota</taxon>
        <taxon>Neoptera</taxon>
        <taxon>Paraneoptera</taxon>
        <taxon>Hemiptera</taxon>
        <taxon>Sternorrhyncha</taxon>
        <taxon>Aphidomorpha</taxon>
        <taxon>Aphidoidea</taxon>
        <taxon>Aphididae</taxon>
        <taxon>Lachninae</taxon>
        <taxon>Cinara</taxon>
    </lineage>
</organism>
<dbReference type="Gene3D" id="1.10.720.30">
    <property type="entry name" value="SAP domain"/>
    <property type="match status" value="1"/>
</dbReference>
<dbReference type="InterPro" id="IPR045332">
    <property type="entry name" value="ARMET_N"/>
</dbReference>
<evidence type="ECO:0000256" key="1">
    <source>
        <dbReference type="ARBA" id="ARBA00004613"/>
    </source>
</evidence>
<protein>
    <recommendedName>
        <fullName evidence="3">Mesencephalic astrocyte-derived neurotrophic factor homolog</fullName>
    </recommendedName>
    <alternativeName>
        <fullName evidence="7">MANF/CDNF-like protein</fullName>
    </alternativeName>
</protein>
<dbReference type="InterPro" id="IPR036361">
    <property type="entry name" value="SAP_dom_sf"/>
</dbReference>
<dbReference type="InterPro" id="IPR045333">
    <property type="entry name" value="ARMET-like"/>
</dbReference>
<dbReference type="EMBL" id="CABPRJ010000959">
    <property type="protein sequence ID" value="VVC32748.1"/>
    <property type="molecule type" value="Genomic_DNA"/>
</dbReference>